<gene>
    <name evidence="5" type="ORF">CYFA0S_22e00826g</name>
</gene>
<dbReference type="Pfam" id="PF01632">
    <property type="entry name" value="Ribosomal_L35p"/>
    <property type="match status" value="1"/>
</dbReference>
<dbReference type="InterPro" id="IPR021137">
    <property type="entry name" value="Ribosomal_bL35-like"/>
</dbReference>
<accession>A0A061B8C1</accession>
<dbReference type="InterPro" id="IPR001706">
    <property type="entry name" value="Ribosomal_bL35"/>
</dbReference>
<keyword evidence="3" id="KW-0687">Ribonucleoprotein</keyword>
<dbReference type="PANTHER" id="PTHR33343:SF1">
    <property type="entry name" value="LARGE RIBOSOMAL SUBUNIT PROTEIN BL35M"/>
    <property type="match status" value="1"/>
</dbReference>
<evidence type="ECO:0000256" key="4">
    <source>
        <dbReference type="SAM" id="MobiDB-lite"/>
    </source>
</evidence>
<dbReference type="Gene3D" id="4.10.410.60">
    <property type="match status" value="1"/>
</dbReference>
<dbReference type="OrthoDB" id="162638at2759"/>
<dbReference type="GO" id="GO:0006412">
    <property type="term" value="P:translation"/>
    <property type="evidence" value="ECO:0007669"/>
    <property type="project" value="InterPro"/>
</dbReference>
<dbReference type="VEuPathDB" id="FungiDB:BON22_1951"/>
<protein>
    <submittedName>
        <fullName evidence="5">CYFA0S22e00826g1_1</fullName>
    </submittedName>
</protein>
<dbReference type="AlphaFoldDB" id="A0A061B8C1"/>
<dbReference type="PhylomeDB" id="A0A061B8C1"/>
<name>A0A061B8C1_CYBFA</name>
<dbReference type="PANTHER" id="PTHR33343">
    <property type="entry name" value="54S RIBOSOMAL PROTEIN BL35M"/>
    <property type="match status" value="1"/>
</dbReference>
<organism evidence="5">
    <name type="scientific">Cyberlindnera fabianii</name>
    <name type="common">Yeast</name>
    <name type="synonym">Hansenula fabianii</name>
    <dbReference type="NCBI Taxonomy" id="36022"/>
    <lineage>
        <taxon>Eukaryota</taxon>
        <taxon>Fungi</taxon>
        <taxon>Dikarya</taxon>
        <taxon>Ascomycota</taxon>
        <taxon>Saccharomycotina</taxon>
        <taxon>Saccharomycetes</taxon>
        <taxon>Phaffomycetales</taxon>
        <taxon>Phaffomycetaceae</taxon>
        <taxon>Cyberlindnera</taxon>
    </lineage>
</organism>
<evidence type="ECO:0000256" key="3">
    <source>
        <dbReference type="ARBA" id="ARBA00023274"/>
    </source>
</evidence>
<dbReference type="EMBL" id="LK052907">
    <property type="protein sequence ID" value="CDR46169.1"/>
    <property type="molecule type" value="Genomic_DNA"/>
</dbReference>
<dbReference type="GO" id="GO:0003735">
    <property type="term" value="F:structural constituent of ribosome"/>
    <property type="evidence" value="ECO:0007669"/>
    <property type="project" value="InterPro"/>
</dbReference>
<comment type="similarity">
    <text evidence="1">Belongs to the bacterial ribosomal protein bL35 family.</text>
</comment>
<evidence type="ECO:0000256" key="1">
    <source>
        <dbReference type="ARBA" id="ARBA00006598"/>
    </source>
</evidence>
<reference evidence="5" key="1">
    <citation type="journal article" date="2014" name="Genome Announc.">
        <title>Genome sequence of the yeast Cyberlindnera fabianii (Hansenula fabianii).</title>
        <authorList>
            <person name="Freel K.C."/>
            <person name="Sarilar V."/>
            <person name="Neuveglise C."/>
            <person name="Devillers H."/>
            <person name="Friedrich A."/>
            <person name="Schacherer J."/>
        </authorList>
    </citation>
    <scope>NUCLEOTIDE SEQUENCE</scope>
    <source>
        <strain evidence="5">YJS4271</strain>
    </source>
</reference>
<proteinExistence type="inferred from homology"/>
<feature type="region of interest" description="Disordered" evidence="4">
    <location>
        <begin position="54"/>
        <end position="96"/>
    </location>
</feature>
<sequence>MMFGLLGLRRPLQAFASTTVSTALTTHNSIFTRTLMKSHKGAAKRWRKAANGFKRSQAARNHGNAGWSSSTLRGDGSKAMSTKQQTKRLTKLLPYH</sequence>
<evidence type="ECO:0000256" key="2">
    <source>
        <dbReference type="ARBA" id="ARBA00022980"/>
    </source>
</evidence>
<keyword evidence="2" id="KW-0689">Ribosomal protein</keyword>
<dbReference type="SUPFAM" id="SSF143034">
    <property type="entry name" value="L35p-like"/>
    <property type="match status" value="1"/>
</dbReference>
<dbReference type="InterPro" id="IPR037229">
    <property type="entry name" value="Ribosomal_bL35_sf"/>
</dbReference>
<dbReference type="GO" id="GO:0015934">
    <property type="term" value="C:large ribosomal subunit"/>
    <property type="evidence" value="ECO:0007669"/>
    <property type="project" value="TreeGrafter"/>
</dbReference>
<evidence type="ECO:0000313" key="5">
    <source>
        <dbReference type="EMBL" id="CDR46169.1"/>
    </source>
</evidence>